<keyword evidence="11" id="KW-1185">Reference proteome</keyword>
<evidence type="ECO:0000313" key="11">
    <source>
        <dbReference type="Proteomes" id="UP001054252"/>
    </source>
</evidence>
<comment type="subcellular location">
    <subcellularLocation>
        <location evidence="1">Secreted</location>
        <location evidence="1">Cell wall</location>
    </subcellularLocation>
</comment>
<dbReference type="Proteomes" id="UP001054252">
    <property type="component" value="Unassembled WGS sequence"/>
</dbReference>
<dbReference type="Gene3D" id="2.160.20.10">
    <property type="entry name" value="Single-stranded right-handed beta-helix, Pectin lyase-like"/>
    <property type="match status" value="1"/>
</dbReference>
<evidence type="ECO:0000256" key="8">
    <source>
        <dbReference type="PROSITE-ProRule" id="PRU10052"/>
    </source>
</evidence>
<reference evidence="10 11" key="1">
    <citation type="journal article" date="2021" name="Commun. Biol.">
        <title>The genome of Shorea leprosula (Dipterocarpaceae) highlights the ecological relevance of drought in aseasonal tropical rainforests.</title>
        <authorList>
            <person name="Ng K.K.S."/>
            <person name="Kobayashi M.J."/>
            <person name="Fawcett J.A."/>
            <person name="Hatakeyama M."/>
            <person name="Paape T."/>
            <person name="Ng C.H."/>
            <person name="Ang C.C."/>
            <person name="Tnah L.H."/>
            <person name="Lee C.T."/>
            <person name="Nishiyama T."/>
            <person name="Sese J."/>
            <person name="O'Brien M.J."/>
            <person name="Copetti D."/>
            <person name="Mohd Noor M.I."/>
            <person name="Ong R.C."/>
            <person name="Putra M."/>
            <person name="Sireger I.Z."/>
            <person name="Indrioko S."/>
            <person name="Kosugi Y."/>
            <person name="Izuno A."/>
            <person name="Isagi Y."/>
            <person name="Lee S.L."/>
            <person name="Shimizu K.K."/>
        </authorList>
    </citation>
    <scope>NUCLEOTIDE SEQUENCE [LARGE SCALE GENOMIC DNA]</scope>
    <source>
        <strain evidence="10">214</strain>
    </source>
</reference>
<comment type="caution">
    <text evidence="10">The sequence shown here is derived from an EMBL/GenBank/DDBJ whole genome shotgun (WGS) entry which is preliminary data.</text>
</comment>
<dbReference type="SMART" id="SM00710">
    <property type="entry name" value="PbH1"/>
    <property type="match status" value="4"/>
</dbReference>
<evidence type="ECO:0000256" key="1">
    <source>
        <dbReference type="ARBA" id="ARBA00004191"/>
    </source>
</evidence>
<evidence type="ECO:0000256" key="4">
    <source>
        <dbReference type="ARBA" id="ARBA00022525"/>
    </source>
</evidence>
<evidence type="ECO:0000256" key="9">
    <source>
        <dbReference type="RuleBase" id="RU361169"/>
    </source>
</evidence>
<gene>
    <name evidence="10" type="ORF">SLEP1_g37042</name>
</gene>
<dbReference type="InterPro" id="IPR011050">
    <property type="entry name" value="Pectin_lyase_fold/virulence"/>
</dbReference>
<organism evidence="10 11">
    <name type="scientific">Rubroshorea leprosula</name>
    <dbReference type="NCBI Taxonomy" id="152421"/>
    <lineage>
        <taxon>Eukaryota</taxon>
        <taxon>Viridiplantae</taxon>
        <taxon>Streptophyta</taxon>
        <taxon>Embryophyta</taxon>
        <taxon>Tracheophyta</taxon>
        <taxon>Spermatophyta</taxon>
        <taxon>Magnoliopsida</taxon>
        <taxon>eudicotyledons</taxon>
        <taxon>Gunneridae</taxon>
        <taxon>Pentapetalae</taxon>
        <taxon>rosids</taxon>
        <taxon>malvids</taxon>
        <taxon>Malvales</taxon>
        <taxon>Dipterocarpaceae</taxon>
        <taxon>Rubroshorea</taxon>
    </lineage>
</organism>
<dbReference type="GO" id="GO:0071555">
    <property type="term" value="P:cell wall organization"/>
    <property type="evidence" value="ECO:0007669"/>
    <property type="project" value="UniProtKB-KW"/>
</dbReference>
<dbReference type="SUPFAM" id="SSF51126">
    <property type="entry name" value="Pectin lyase-like"/>
    <property type="match status" value="1"/>
</dbReference>
<dbReference type="InterPro" id="IPR006626">
    <property type="entry name" value="PbH1"/>
</dbReference>
<feature type="active site" evidence="8">
    <location>
        <position position="145"/>
    </location>
</feature>
<keyword evidence="6 9" id="KW-0326">Glycosidase</keyword>
<protein>
    <recommendedName>
        <fullName evidence="12">Polygalacturonase</fullName>
    </recommendedName>
</protein>
<keyword evidence="5 9" id="KW-0378">Hydrolase</keyword>
<dbReference type="InterPro" id="IPR012334">
    <property type="entry name" value="Pectin_lyas_fold"/>
</dbReference>
<evidence type="ECO:0000256" key="7">
    <source>
        <dbReference type="ARBA" id="ARBA00023316"/>
    </source>
</evidence>
<evidence type="ECO:0000256" key="5">
    <source>
        <dbReference type="ARBA" id="ARBA00022801"/>
    </source>
</evidence>
<name>A0AAV5KTT1_9ROSI</name>
<evidence type="ECO:0000256" key="3">
    <source>
        <dbReference type="ARBA" id="ARBA00022512"/>
    </source>
</evidence>
<dbReference type="Pfam" id="PF00295">
    <property type="entry name" value="Glyco_hydro_28"/>
    <property type="match status" value="1"/>
</dbReference>
<dbReference type="GO" id="GO:0004650">
    <property type="term" value="F:polygalacturonase activity"/>
    <property type="evidence" value="ECO:0007669"/>
    <property type="project" value="InterPro"/>
</dbReference>
<dbReference type="AlphaFoldDB" id="A0AAV5KTT1"/>
<keyword evidence="4" id="KW-0964">Secreted</keyword>
<accession>A0AAV5KTT1</accession>
<evidence type="ECO:0008006" key="12">
    <source>
        <dbReference type="Google" id="ProtNLM"/>
    </source>
</evidence>
<sequence>MGNIVAPRKSASSWGQEQNSWIIFSKVEGLKVTGNGNLDAKGADWWNSCPSTLRFQSCSFLDVSGLTSIDSGRNHISIDNCSHGTFSSITLIAPDESPNTDGIDIANSNNIEIMNSNITTGDDCIAINSGSSYINITKLSCGPGHGISVGSLGKNGEKAEVEEIHVKNCSFYGTMNGARIKTWQGGSGYARKISFEEIQVFDSFNPILIDQYYCPKKPCTSQSASAVQISDVTFKGFRGTSDKAEVIKLSCSQTVSCTNILVEDVDLRSTEAGKGAYSSCINAHGRSSQSAPPVDCLLP</sequence>
<dbReference type="EMBL" id="BPVZ01000077">
    <property type="protein sequence ID" value="GKV27928.1"/>
    <property type="molecule type" value="Genomic_DNA"/>
</dbReference>
<dbReference type="PROSITE" id="PS00502">
    <property type="entry name" value="POLYGALACTURONASE"/>
    <property type="match status" value="1"/>
</dbReference>
<evidence type="ECO:0000313" key="10">
    <source>
        <dbReference type="EMBL" id="GKV27928.1"/>
    </source>
</evidence>
<comment type="similarity">
    <text evidence="2 9">Belongs to the glycosyl hydrolase 28 family.</text>
</comment>
<evidence type="ECO:0000256" key="6">
    <source>
        <dbReference type="ARBA" id="ARBA00023295"/>
    </source>
</evidence>
<proteinExistence type="inferred from homology"/>
<evidence type="ECO:0000256" key="2">
    <source>
        <dbReference type="ARBA" id="ARBA00008834"/>
    </source>
</evidence>
<dbReference type="PANTHER" id="PTHR31375">
    <property type="match status" value="1"/>
</dbReference>
<dbReference type="GO" id="GO:0005975">
    <property type="term" value="P:carbohydrate metabolic process"/>
    <property type="evidence" value="ECO:0007669"/>
    <property type="project" value="InterPro"/>
</dbReference>
<keyword evidence="7" id="KW-0961">Cell wall biogenesis/degradation</keyword>
<dbReference type="InterPro" id="IPR000743">
    <property type="entry name" value="Glyco_hydro_28"/>
</dbReference>
<keyword evidence="3" id="KW-0134">Cell wall</keyword>